<dbReference type="Gene3D" id="1.10.260.40">
    <property type="entry name" value="lambda repressor-like DNA-binding domains"/>
    <property type="match status" value="2"/>
</dbReference>
<dbReference type="AlphaFoldDB" id="A0A3S0R926"/>
<gene>
    <name evidence="1" type="ORF">EFQ99_16905</name>
</gene>
<comment type="caution">
    <text evidence="1">The sequence shown here is derived from an EMBL/GenBank/DDBJ whole genome shotgun (WGS) entry which is preliminary data.</text>
</comment>
<name>A0A3S0R926_9HYPH</name>
<keyword evidence="2" id="KW-1185">Reference proteome</keyword>
<organism evidence="1 2">
    <name type="scientific">Rhizobium vallis</name>
    <dbReference type="NCBI Taxonomy" id="634290"/>
    <lineage>
        <taxon>Bacteria</taxon>
        <taxon>Pseudomonadati</taxon>
        <taxon>Pseudomonadota</taxon>
        <taxon>Alphaproteobacteria</taxon>
        <taxon>Hyphomicrobiales</taxon>
        <taxon>Rhizobiaceae</taxon>
        <taxon>Rhizobium/Agrobacterium group</taxon>
        <taxon>Rhizobium</taxon>
    </lineage>
</organism>
<dbReference type="InterPro" id="IPR010982">
    <property type="entry name" value="Lambda_DNA-bd_dom_sf"/>
</dbReference>
<dbReference type="OrthoDB" id="8389900at2"/>
<reference evidence="2" key="1">
    <citation type="submission" date="2018-11" db="EMBL/GenBank/DDBJ databases">
        <title>Rhizobium chutanense sp. nov., isolated from root nodules of Phaseolus vulgaris in China.</title>
        <authorList>
            <person name="Huo Y."/>
        </authorList>
    </citation>
    <scope>NUCLEOTIDE SEQUENCE [LARGE SCALE GENOMIC DNA]</scope>
    <source>
        <strain evidence="2">CCBAU 65647</strain>
    </source>
</reference>
<protein>
    <submittedName>
        <fullName evidence="1">Uncharacterized protein</fullName>
    </submittedName>
</protein>
<dbReference type="EMBL" id="RJTH01000005">
    <property type="protein sequence ID" value="RUM24458.1"/>
    <property type="molecule type" value="Genomic_DNA"/>
</dbReference>
<proteinExistence type="predicted"/>
<dbReference type="Proteomes" id="UP000278823">
    <property type="component" value="Unassembled WGS sequence"/>
</dbReference>
<accession>A0A3S0R926</accession>
<evidence type="ECO:0000313" key="2">
    <source>
        <dbReference type="Proteomes" id="UP000278823"/>
    </source>
</evidence>
<dbReference type="RefSeq" id="WP_126922144.1">
    <property type="nucleotide sequence ID" value="NZ_ML133690.1"/>
</dbReference>
<dbReference type="GO" id="GO:0003677">
    <property type="term" value="F:DNA binding"/>
    <property type="evidence" value="ECO:0007669"/>
    <property type="project" value="InterPro"/>
</dbReference>
<sequence>MEPIKPQKPTVPPPALRAARALLKLSQDKVCQAAQLTDRSLRQAESSNGAGEGVSNKLRRFYEANGLVFLGSVSIETGWISGCGVRWSTPDDNAIGDADQTDSPADQSGLSFRAARAFLGLSMDQASDMAGLSKKAMIGLEGDGLSSEASTRDRLIDFYESRGLIFLGRRGKAVRQYYGVGIQMGDGSPDNVSDFEPS</sequence>
<evidence type="ECO:0000313" key="1">
    <source>
        <dbReference type="EMBL" id="RUM24458.1"/>
    </source>
</evidence>